<dbReference type="Proteomes" id="UP000318528">
    <property type="component" value="Unassembled WGS sequence"/>
</dbReference>
<gene>
    <name evidence="2" type="ORF">FNW11_06260</name>
    <name evidence="1" type="ORF">FNW12_03110</name>
</gene>
<comment type="caution">
    <text evidence="2">The sequence shown here is derived from an EMBL/GenBank/DDBJ whole genome shotgun (WGS) entry which is preliminary data.</text>
</comment>
<sequence length="71" mass="8122">MMQSSARSGVLKNKNQTENYEIQTFLNFKGLSLICFLKKLLKWVTSGLTRHWCKPCNAQPEVWASTRTGSD</sequence>
<name>A0A553BSU5_9FLAO</name>
<proteinExistence type="predicted"/>
<accession>A0A553BSU5</accession>
<dbReference type="Proteomes" id="UP000318669">
    <property type="component" value="Unassembled WGS sequence"/>
</dbReference>
<dbReference type="EMBL" id="VJZN01000004">
    <property type="protein sequence ID" value="TRX08794.1"/>
    <property type="molecule type" value="Genomic_DNA"/>
</dbReference>
<organism evidence="2 4">
    <name type="scientific">Flavobacterium gawalongense</name>
    <dbReference type="NCBI Taxonomy" id="2594432"/>
    <lineage>
        <taxon>Bacteria</taxon>
        <taxon>Pseudomonadati</taxon>
        <taxon>Bacteroidota</taxon>
        <taxon>Flavobacteriia</taxon>
        <taxon>Flavobacteriales</taxon>
        <taxon>Flavobacteriaceae</taxon>
        <taxon>Flavobacterium</taxon>
    </lineage>
</organism>
<evidence type="ECO:0000313" key="4">
    <source>
        <dbReference type="Proteomes" id="UP000318669"/>
    </source>
</evidence>
<reference evidence="3 4" key="1">
    <citation type="submission" date="2019-07" db="EMBL/GenBank/DDBJ databases">
        <title>Novel species of Flavobacterium.</title>
        <authorList>
            <person name="Liu Q."/>
            <person name="Xin Y.-H."/>
        </authorList>
    </citation>
    <scope>NUCLEOTIDE SEQUENCE [LARGE SCALE GENOMIC DNA]</scope>
    <source>
        <strain evidence="1 3">GSP39</strain>
        <strain evidence="2 4">GSR22</strain>
    </source>
</reference>
<protein>
    <submittedName>
        <fullName evidence="2">Uncharacterized protein</fullName>
    </submittedName>
</protein>
<evidence type="ECO:0000313" key="2">
    <source>
        <dbReference type="EMBL" id="TRX11326.1"/>
    </source>
</evidence>
<dbReference type="AlphaFoldDB" id="A0A553BSU5"/>
<evidence type="ECO:0000313" key="1">
    <source>
        <dbReference type="EMBL" id="TRX08794.1"/>
    </source>
</evidence>
<dbReference type="EMBL" id="VJZL01000007">
    <property type="protein sequence ID" value="TRX11326.1"/>
    <property type="molecule type" value="Genomic_DNA"/>
</dbReference>
<dbReference type="RefSeq" id="WP_143386217.1">
    <property type="nucleotide sequence ID" value="NZ_VJZL01000007.1"/>
</dbReference>
<keyword evidence="3" id="KW-1185">Reference proteome</keyword>
<evidence type="ECO:0000313" key="3">
    <source>
        <dbReference type="Proteomes" id="UP000318528"/>
    </source>
</evidence>